<dbReference type="Proteomes" id="UP001144471">
    <property type="component" value="Unassembled WGS sequence"/>
</dbReference>
<dbReference type="Pfam" id="PF07244">
    <property type="entry name" value="POTRA"/>
    <property type="match status" value="3"/>
</dbReference>
<protein>
    <submittedName>
        <fullName evidence="8">Outer membrane protein assembly factor</fullName>
    </submittedName>
</protein>
<evidence type="ECO:0000256" key="1">
    <source>
        <dbReference type="ARBA" id="ARBA00004370"/>
    </source>
</evidence>
<dbReference type="InterPro" id="IPR000184">
    <property type="entry name" value="Bac_surfAg_D15"/>
</dbReference>
<dbReference type="InterPro" id="IPR010827">
    <property type="entry name" value="BamA/TamA_POTRA"/>
</dbReference>
<dbReference type="PROSITE" id="PS51779">
    <property type="entry name" value="POTRA"/>
    <property type="match status" value="3"/>
</dbReference>
<comment type="subcellular location">
    <subcellularLocation>
        <location evidence="1">Membrane</location>
    </subcellularLocation>
</comment>
<keyword evidence="9" id="KW-1185">Reference proteome</keyword>
<evidence type="ECO:0000313" key="8">
    <source>
        <dbReference type="EMBL" id="GLI55748.1"/>
    </source>
</evidence>
<accession>A0A9W6GID1</accession>
<dbReference type="AlphaFoldDB" id="A0A9W6GID1"/>
<dbReference type="Gene3D" id="2.40.160.50">
    <property type="entry name" value="membrane protein fhac: a member of the omp85/tpsb transporter family"/>
    <property type="match status" value="1"/>
</dbReference>
<feature type="domain" description="POTRA" evidence="7">
    <location>
        <begin position="120"/>
        <end position="191"/>
    </location>
</feature>
<evidence type="ECO:0000259" key="7">
    <source>
        <dbReference type="PROSITE" id="PS51779"/>
    </source>
</evidence>
<sequence length="678" mass="77452">MRKQLLVVLAFLLSLVAFGSEAVYEVKEIEVTKNREVPVEVIKSVLESKVGEGYSTETMVEDYKRVKNLEYIDDVVIYPRLYSGGIKLNVEVKEAKNVKELLEAKGIIPLSERETVDKSLIVSAIEIFGNRYVSREDIMKEIPVQVGAYFSRTKVLEGQKNILNTGFFRDVNPEVYRYGDGVLVRYTLMENPVITGVKIHGNTVYSNEELMEEIKTVPGEIYNINTLREDKDRILAKYHENGYILTEFTDIGMNDNYELEFSLSEGVVRDIQLRKMVTKQKGARRRPTDNILKTKEYVVRRELDIKEGEVYNLNDFQSSSRALMRLGHFKSVKPEYKDIPGDPDGKIVVLLFDEERTASLQGAISYGSEVGLLGSISIKDTNWKGRGQELGVTYERSDSDYSRFSIDFQDPWIKDTDRISWGWSIYKSQYEDDDSFLFYDVNTYGAKFNVGKGLTRNLRFSIGTKVEYVEEEDEDGNKTDDYGIFSIYPSLTYDNRNHFWNPTEGEYVKFQVEGGYAGGYDSDVFGNITLEARKYHRGLWKDNTFAYRAVGGIMSDSTKESQRFRVGGGSTLRGYDGSYYRGTEKFTATIENRTQLNDIFGITLFVDAGRAWNQNGRDPKYKDTGRDEESFPDDMGVGAGFGFRLNTPLGPLRFDFGWPVGDSDSSGMEFYFNMGHTF</sequence>
<dbReference type="GO" id="GO:0019867">
    <property type="term" value="C:outer membrane"/>
    <property type="evidence" value="ECO:0007669"/>
    <property type="project" value="InterPro"/>
</dbReference>
<reference evidence="8" key="1">
    <citation type="submission" date="2022-12" db="EMBL/GenBank/DDBJ databases">
        <title>Reference genome sequencing for broad-spectrum identification of bacterial and archaeal isolates by mass spectrometry.</title>
        <authorList>
            <person name="Sekiguchi Y."/>
            <person name="Tourlousse D.M."/>
        </authorList>
    </citation>
    <scope>NUCLEOTIDE SEQUENCE</scope>
    <source>
        <strain evidence="8">10succ1</strain>
    </source>
</reference>
<evidence type="ECO:0000256" key="3">
    <source>
        <dbReference type="ARBA" id="ARBA00022729"/>
    </source>
</evidence>
<keyword evidence="2" id="KW-0812">Transmembrane</keyword>
<keyword evidence="3 6" id="KW-0732">Signal</keyword>
<evidence type="ECO:0000313" key="9">
    <source>
        <dbReference type="Proteomes" id="UP001144471"/>
    </source>
</evidence>
<dbReference type="Pfam" id="PF01103">
    <property type="entry name" value="Omp85"/>
    <property type="match status" value="1"/>
</dbReference>
<gene>
    <name evidence="8" type="ORF">PM10SUCC1_12620</name>
</gene>
<keyword evidence="5" id="KW-0998">Cell outer membrane</keyword>
<evidence type="ECO:0000256" key="4">
    <source>
        <dbReference type="ARBA" id="ARBA00023136"/>
    </source>
</evidence>
<evidence type="ECO:0000256" key="2">
    <source>
        <dbReference type="ARBA" id="ARBA00022692"/>
    </source>
</evidence>
<feature type="chain" id="PRO_5040888053" evidence="6">
    <location>
        <begin position="20"/>
        <end position="678"/>
    </location>
</feature>
<feature type="domain" description="POTRA" evidence="7">
    <location>
        <begin position="192"/>
        <end position="266"/>
    </location>
</feature>
<dbReference type="RefSeq" id="WP_281834418.1">
    <property type="nucleotide sequence ID" value="NZ_BSDY01000005.1"/>
</dbReference>
<evidence type="ECO:0000256" key="5">
    <source>
        <dbReference type="ARBA" id="ARBA00023237"/>
    </source>
</evidence>
<proteinExistence type="predicted"/>
<dbReference type="Gene3D" id="3.10.20.310">
    <property type="entry name" value="membrane protein fhac"/>
    <property type="match status" value="4"/>
</dbReference>
<dbReference type="InterPro" id="IPR039910">
    <property type="entry name" value="D15-like"/>
</dbReference>
<comment type="caution">
    <text evidence="8">The sequence shown here is derived from an EMBL/GenBank/DDBJ whole genome shotgun (WGS) entry which is preliminary data.</text>
</comment>
<organism evidence="8 9">
    <name type="scientific">Propionigenium maris DSM 9537</name>
    <dbReference type="NCBI Taxonomy" id="1123000"/>
    <lineage>
        <taxon>Bacteria</taxon>
        <taxon>Fusobacteriati</taxon>
        <taxon>Fusobacteriota</taxon>
        <taxon>Fusobacteriia</taxon>
        <taxon>Fusobacteriales</taxon>
        <taxon>Fusobacteriaceae</taxon>
        <taxon>Propionigenium</taxon>
    </lineage>
</organism>
<dbReference type="PANTHER" id="PTHR12815">
    <property type="entry name" value="SORTING AND ASSEMBLY MACHINERY SAMM50 PROTEIN FAMILY MEMBER"/>
    <property type="match status" value="1"/>
</dbReference>
<feature type="domain" description="POTRA" evidence="7">
    <location>
        <begin position="24"/>
        <end position="95"/>
    </location>
</feature>
<dbReference type="PANTHER" id="PTHR12815:SF47">
    <property type="entry name" value="TRANSLOCATION AND ASSEMBLY MODULE SUBUNIT TAMA"/>
    <property type="match status" value="1"/>
</dbReference>
<keyword evidence="4" id="KW-0472">Membrane</keyword>
<name>A0A9W6GID1_9FUSO</name>
<dbReference type="EMBL" id="BSDY01000005">
    <property type="protein sequence ID" value="GLI55748.1"/>
    <property type="molecule type" value="Genomic_DNA"/>
</dbReference>
<evidence type="ECO:0000256" key="6">
    <source>
        <dbReference type="SAM" id="SignalP"/>
    </source>
</evidence>
<feature type="signal peptide" evidence="6">
    <location>
        <begin position="1"/>
        <end position="19"/>
    </location>
</feature>
<dbReference type="InterPro" id="IPR034746">
    <property type="entry name" value="POTRA"/>
</dbReference>